<sequence length="1296" mass="143825">MMLLLLFLLLLCSAEPAITKADYQLFLINGSNPCEGYIRIYHKGKLGYMGDSCWNETTEEVVCKSIRCGKAVQSIKEPTLFPPYPVWLNDVECKGGEDHLGECTYPGFGISEFNKGTLRKIECSNKINISLDGYKCAGAVKYSTDAGQTYSGYFCDDSAWDKTAADILCKSLNCGKTKEIPRKPWMPSTGFKQSKKISVKCSDIEDLTDLWQCETKELRSCQTPATVICSGHEILQLSGDSSNVCSGWLEQKEKDAWIPVKNNNNSPDERCKQMHCGTSSSHRQATDSKGIHLTCKDDVKVVLWDNGKPSHCYGTVYIERNNSNLPVCASSWTNNETEAVCKELGCGNVITYNIRKSSGEGIMDNVECSGKESSLWHCRAQHDPAPVCFSNAYVVCSGSMEVILKDTPGKCAGRLEIKYEGKWQRVDKKGWKDINSDVVCRVLNCSEKSVKQDADDFQKFSQGSSEFLASTLNCDTNDKHISNCMKVTSSNPGLPSLNLKTNVKEAVGITCQGHERIFLDGNSSCSGKVGIKTIGQTYWLSGSLKTWNREMAITVCRDMHCGEPMRWNTTMPNQEEKVWNESYSCSAKDKSLFHCGKINKPNDHTAKIATVQCTGKKNISLSKGCWGYVHVCSNGKCGGICANPWTDKDSQMLCKNLNCGDHVLQPITKIKESVEVTFQSFHSTEKINNLDHCSLMSFDDNDRTCNNNPAYVVCSGSVKAKFDSSREKCSGNLTVQYEDQWLPVCEEAIKDIKTRNTICRELNCGLAADEIKYNGPKNAKPHVISQIQCSKDDFKDLTHCSITSGNRPCTPAALKCSKWSQFALPGATTCSGYLFVDSEGKRSAVSTQGWTETEGERLCNDLQCGKLKLNETRTSIVSPTTSFSCAGVENPESIWDCLKETSPLVPGNATQQLFIECQADPKVELSSNCFGEVKINDIEVCSTNWEDSYSRLTCQEKDCRNAIGFSVVTTPKTGKRYNYLTCEENHYRIGQCKRVMETCDDNLVSVFCTKNVEFKTTEKCGGQIQVKYRSNWEKVCPLKSFPRKLMEILCQKLECAGYNSSIQGTIKATGENLATTLNCTENHMDPKYCVEIKSCTNENPAEIYCNGYTDKTKETETTSTPTVAIILGVVLLLVLVIVIVVIVRICIVNKDKNISSRMLRKKMSINEVEIESGDYYNVPDRPNEMEDLGAASFRSERSFHSNNELSDAAETQLLTLQTNTAAAGEKSIPDVPMDTVSGKFCTNGGNIEEEDPQEDYDDIEAFPEITQTEADVHESDTEEPLLVEGDDNYLVPGQDG</sequence>
<evidence type="ECO:0000313" key="10">
    <source>
        <dbReference type="Proteomes" id="UP001346869"/>
    </source>
</evidence>
<evidence type="ECO:0000256" key="4">
    <source>
        <dbReference type="ARBA" id="ARBA00023180"/>
    </source>
</evidence>
<feature type="domain" description="SRCR" evidence="8">
    <location>
        <begin position="821"/>
        <end position="930"/>
    </location>
</feature>
<feature type="disulfide bond" evidence="5">
    <location>
        <begin position="1079"/>
        <end position="1089"/>
    </location>
</feature>
<organism evidence="9 10">
    <name type="scientific">Eleginops maclovinus</name>
    <name type="common">Patagonian blennie</name>
    <name type="synonym">Eleginus maclovinus</name>
    <dbReference type="NCBI Taxonomy" id="56733"/>
    <lineage>
        <taxon>Eukaryota</taxon>
        <taxon>Metazoa</taxon>
        <taxon>Chordata</taxon>
        <taxon>Craniata</taxon>
        <taxon>Vertebrata</taxon>
        <taxon>Euteleostomi</taxon>
        <taxon>Actinopterygii</taxon>
        <taxon>Neopterygii</taxon>
        <taxon>Teleostei</taxon>
        <taxon>Neoteleostei</taxon>
        <taxon>Acanthomorphata</taxon>
        <taxon>Eupercaria</taxon>
        <taxon>Perciformes</taxon>
        <taxon>Notothenioidei</taxon>
        <taxon>Eleginopidae</taxon>
        <taxon>Eleginops</taxon>
    </lineage>
</organism>
<feature type="chain" id="PRO_5042977778" description="SRCR domain-containing protein" evidence="7">
    <location>
        <begin position="20"/>
        <end position="1296"/>
    </location>
</feature>
<evidence type="ECO:0000256" key="5">
    <source>
        <dbReference type="PROSITE-ProRule" id="PRU00196"/>
    </source>
</evidence>
<feature type="domain" description="SRCR" evidence="8">
    <location>
        <begin position="1009"/>
        <end position="1106"/>
    </location>
</feature>
<comment type="caution">
    <text evidence="9">The sequence shown here is derived from an EMBL/GenBank/DDBJ whole genome shotgun (WGS) entry which is preliminary data.</text>
</comment>
<feature type="domain" description="SRCR" evidence="8">
    <location>
        <begin position="402"/>
        <end position="512"/>
    </location>
</feature>
<evidence type="ECO:0000256" key="7">
    <source>
        <dbReference type="SAM" id="SignalP"/>
    </source>
</evidence>
<dbReference type="SUPFAM" id="SSF56487">
    <property type="entry name" value="SRCR-like"/>
    <property type="match status" value="10"/>
</dbReference>
<keyword evidence="1 7" id="KW-0732">Signal</keyword>
<evidence type="ECO:0000313" key="9">
    <source>
        <dbReference type="EMBL" id="KAK5863114.1"/>
    </source>
</evidence>
<keyword evidence="6" id="KW-0472">Membrane</keyword>
<comment type="caution">
    <text evidence="5">Lacks conserved residue(s) required for the propagation of feature annotation.</text>
</comment>
<dbReference type="PRINTS" id="PR00258">
    <property type="entry name" value="SPERACTRCPTR"/>
</dbReference>
<evidence type="ECO:0000256" key="3">
    <source>
        <dbReference type="ARBA" id="ARBA00023157"/>
    </source>
</evidence>
<dbReference type="SMART" id="SM00202">
    <property type="entry name" value="SR"/>
    <property type="match status" value="4"/>
</dbReference>
<feature type="domain" description="SRCR" evidence="8">
    <location>
        <begin position="25"/>
        <end position="137"/>
    </location>
</feature>
<dbReference type="Pfam" id="PF00530">
    <property type="entry name" value="SRCR"/>
    <property type="match status" value="8"/>
</dbReference>
<name>A0AAN8ANW6_ELEMC</name>
<dbReference type="InterPro" id="IPR036772">
    <property type="entry name" value="SRCR-like_dom_sf"/>
</dbReference>
<feature type="domain" description="SRCR" evidence="8">
    <location>
        <begin position="516"/>
        <end position="614"/>
    </location>
</feature>
<evidence type="ECO:0000259" key="8">
    <source>
        <dbReference type="PROSITE" id="PS50287"/>
    </source>
</evidence>
<feature type="domain" description="SRCR" evidence="8">
    <location>
        <begin position="940"/>
        <end position="1009"/>
    </location>
</feature>
<feature type="disulfide bond" evidence="5">
    <location>
        <begin position="93"/>
        <end position="103"/>
    </location>
</feature>
<feature type="disulfide bond" evidence="5">
    <location>
        <begin position="474"/>
        <end position="484"/>
    </location>
</feature>
<feature type="disulfide bond" evidence="5">
    <location>
        <begin position="585"/>
        <end position="595"/>
    </location>
</feature>
<keyword evidence="6" id="KW-1133">Transmembrane helix</keyword>
<reference evidence="9 10" key="2">
    <citation type="journal article" date="2023" name="Mol. Biol. Evol.">
        <title>Genomics of Secondarily Temperate Adaptation in the Only Non-Antarctic Icefish.</title>
        <authorList>
            <person name="Rivera-Colon A.G."/>
            <person name="Rayamajhi N."/>
            <person name="Minhas B.F."/>
            <person name="Madrigal G."/>
            <person name="Bilyk K.T."/>
            <person name="Yoon V."/>
            <person name="Hune M."/>
            <person name="Gregory S."/>
            <person name="Cheng C.H.C."/>
            <person name="Catchen J.M."/>
        </authorList>
    </citation>
    <scope>NUCLEOTIDE SEQUENCE [LARGE SCALE GENOMIC DNA]</scope>
    <source>
        <strain evidence="9">JMC-PN-2008</strain>
    </source>
</reference>
<dbReference type="InterPro" id="IPR001190">
    <property type="entry name" value="SRCR"/>
</dbReference>
<feature type="disulfide bond" evidence="5">
    <location>
        <begin position="745"/>
        <end position="809"/>
    </location>
</feature>
<gene>
    <name evidence="9" type="ORF">PBY51_000169</name>
</gene>
<dbReference type="EMBL" id="JAUZQC010000011">
    <property type="protein sequence ID" value="KAK5863114.1"/>
    <property type="molecule type" value="Genomic_DNA"/>
</dbReference>
<proteinExistence type="predicted"/>
<accession>A0AAN8ANW6</accession>
<evidence type="ECO:0000256" key="1">
    <source>
        <dbReference type="ARBA" id="ARBA00022729"/>
    </source>
</evidence>
<dbReference type="PANTHER" id="PTHR19331:SF465">
    <property type="entry name" value="EGG PEPTIDE SPERACT RECEPTOR"/>
    <property type="match status" value="1"/>
</dbReference>
<feature type="disulfide bond" evidence="5">
    <location>
        <begin position="368"/>
        <end position="378"/>
    </location>
</feature>
<reference evidence="9 10" key="1">
    <citation type="journal article" date="2023" name="Genes (Basel)">
        <title>Chromosome-Level Genome Assembly and Circadian Gene Repertoire of the Patagonia Blennie Eleginops maclovinus-The Closest Ancestral Proxy of Antarctic Cryonotothenioids.</title>
        <authorList>
            <person name="Cheng C.C."/>
            <person name="Rivera-Colon A.G."/>
            <person name="Minhas B.F."/>
            <person name="Wilson L."/>
            <person name="Rayamajhi N."/>
            <person name="Vargas-Chacoff L."/>
            <person name="Catchen J.M."/>
        </authorList>
    </citation>
    <scope>NUCLEOTIDE SEQUENCE [LARGE SCALE GENOMIC DNA]</scope>
    <source>
        <strain evidence="9">JMC-PN-2008</strain>
    </source>
</reference>
<feature type="disulfide bond" evidence="5">
    <location>
        <begin position="982"/>
        <end position="992"/>
    </location>
</feature>
<keyword evidence="2" id="KW-0677">Repeat</keyword>
<dbReference type="PROSITE" id="PS50287">
    <property type="entry name" value="SRCR_2"/>
    <property type="match status" value="10"/>
</dbReference>
<feature type="domain" description="SRCR" evidence="8">
    <location>
        <begin position="129"/>
        <end position="230"/>
    </location>
</feature>
<dbReference type="GO" id="GO:0016020">
    <property type="term" value="C:membrane"/>
    <property type="evidence" value="ECO:0007669"/>
    <property type="project" value="InterPro"/>
</dbReference>
<feature type="domain" description="SRCR" evidence="8">
    <location>
        <begin position="720"/>
        <end position="817"/>
    </location>
</feature>
<feature type="signal peptide" evidence="7">
    <location>
        <begin position="1"/>
        <end position="19"/>
    </location>
</feature>
<feature type="domain" description="SRCR" evidence="8">
    <location>
        <begin position="611"/>
        <end position="715"/>
    </location>
</feature>
<feature type="transmembrane region" description="Helical" evidence="6">
    <location>
        <begin position="1123"/>
        <end position="1147"/>
    </location>
</feature>
<evidence type="ECO:0000256" key="6">
    <source>
        <dbReference type="SAM" id="Phobius"/>
    </source>
</evidence>
<keyword evidence="3 5" id="KW-1015">Disulfide bond</keyword>
<feature type="disulfide bond" evidence="5">
    <location>
        <begin position="641"/>
        <end position="705"/>
    </location>
</feature>
<keyword evidence="6" id="KW-0812">Transmembrane</keyword>
<keyword evidence="10" id="KW-1185">Reference proteome</keyword>
<dbReference type="Gene3D" id="3.10.250.10">
    <property type="entry name" value="SRCR-like domain"/>
    <property type="match status" value="9"/>
</dbReference>
<keyword evidence="4" id="KW-0325">Glycoprotein</keyword>
<feature type="domain" description="SRCR" evidence="8">
    <location>
        <begin position="301"/>
        <end position="397"/>
    </location>
</feature>
<dbReference type="Proteomes" id="UP001346869">
    <property type="component" value="Unassembled WGS sequence"/>
</dbReference>
<protein>
    <recommendedName>
        <fullName evidence="8">SRCR domain-containing protein</fullName>
    </recommendedName>
</protein>
<evidence type="ECO:0000256" key="2">
    <source>
        <dbReference type="ARBA" id="ARBA00022737"/>
    </source>
</evidence>
<dbReference type="PANTHER" id="PTHR19331">
    <property type="entry name" value="SCAVENGER RECEPTOR DOMAIN-CONTAINING"/>
    <property type="match status" value="1"/>
</dbReference>